<sequence>MKLSVVLLLSLIGSVLLATKDLFAYDSAIDGAEGQQNLEGHYDFYDDYEFEGNLIRTCNLMTFIYKYVDVCGHRPIRKK</sequence>
<protein>
    <submittedName>
        <fullName evidence="2">Uncharacterized protein</fullName>
    </submittedName>
</protein>
<proteinExistence type="predicted"/>
<dbReference type="AlphaFoldDB" id="A0A4U5PKC0"/>
<evidence type="ECO:0000313" key="3">
    <source>
        <dbReference type="Proteomes" id="UP000298663"/>
    </source>
</evidence>
<comment type="caution">
    <text evidence="2">The sequence shown here is derived from an EMBL/GenBank/DDBJ whole genome shotgun (WGS) entry which is preliminary data.</text>
</comment>
<organism evidence="2 3">
    <name type="scientific">Steinernema carpocapsae</name>
    <name type="common">Entomopathogenic nematode</name>
    <dbReference type="NCBI Taxonomy" id="34508"/>
    <lineage>
        <taxon>Eukaryota</taxon>
        <taxon>Metazoa</taxon>
        <taxon>Ecdysozoa</taxon>
        <taxon>Nematoda</taxon>
        <taxon>Chromadorea</taxon>
        <taxon>Rhabditida</taxon>
        <taxon>Tylenchina</taxon>
        <taxon>Panagrolaimomorpha</taxon>
        <taxon>Strongyloidoidea</taxon>
        <taxon>Steinernematidae</taxon>
        <taxon>Steinernema</taxon>
    </lineage>
</organism>
<dbReference type="Proteomes" id="UP000298663">
    <property type="component" value="Unassembled WGS sequence"/>
</dbReference>
<keyword evidence="1" id="KW-0732">Signal</keyword>
<reference evidence="2 3" key="2">
    <citation type="journal article" date="2019" name="G3 (Bethesda)">
        <title>Hybrid Assembly of the Genome of the Entomopathogenic Nematode Steinernema carpocapsae Identifies the X-Chromosome.</title>
        <authorList>
            <person name="Serra L."/>
            <person name="Macchietto M."/>
            <person name="Macias-Munoz A."/>
            <person name="McGill C.J."/>
            <person name="Rodriguez I.M."/>
            <person name="Rodriguez B."/>
            <person name="Murad R."/>
            <person name="Mortazavi A."/>
        </authorList>
    </citation>
    <scope>NUCLEOTIDE SEQUENCE [LARGE SCALE GENOMIC DNA]</scope>
    <source>
        <strain evidence="2 3">ALL</strain>
    </source>
</reference>
<evidence type="ECO:0000256" key="1">
    <source>
        <dbReference type="SAM" id="SignalP"/>
    </source>
</evidence>
<accession>A0A4U5PKC0</accession>
<name>A0A4U5PKC0_STECR</name>
<feature type="chain" id="PRO_5020381027" evidence="1">
    <location>
        <begin position="19"/>
        <end position="79"/>
    </location>
</feature>
<gene>
    <name evidence="2" type="ORF">L596_010611</name>
</gene>
<reference evidence="2 3" key="1">
    <citation type="journal article" date="2015" name="Genome Biol.">
        <title>Comparative genomics of Steinernema reveals deeply conserved gene regulatory networks.</title>
        <authorList>
            <person name="Dillman A.R."/>
            <person name="Macchietto M."/>
            <person name="Porter C.F."/>
            <person name="Rogers A."/>
            <person name="Williams B."/>
            <person name="Antoshechkin I."/>
            <person name="Lee M.M."/>
            <person name="Goodwin Z."/>
            <person name="Lu X."/>
            <person name="Lewis E.E."/>
            <person name="Goodrich-Blair H."/>
            <person name="Stock S.P."/>
            <person name="Adams B.J."/>
            <person name="Sternberg P.W."/>
            <person name="Mortazavi A."/>
        </authorList>
    </citation>
    <scope>NUCLEOTIDE SEQUENCE [LARGE SCALE GENOMIC DNA]</scope>
    <source>
        <strain evidence="2 3">ALL</strain>
    </source>
</reference>
<keyword evidence="3" id="KW-1185">Reference proteome</keyword>
<evidence type="ECO:0000313" key="2">
    <source>
        <dbReference type="EMBL" id="TKR96614.1"/>
    </source>
</evidence>
<dbReference type="EMBL" id="AZBU02000002">
    <property type="protein sequence ID" value="TKR96614.1"/>
    <property type="molecule type" value="Genomic_DNA"/>
</dbReference>
<feature type="signal peptide" evidence="1">
    <location>
        <begin position="1"/>
        <end position="18"/>
    </location>
</feature>